<reference evidence="1" key="1">
    <citation type="submission" date="2014-11" db="EMBL/GenBank/DDBJ databases">
        <authorList>
            <person name="Amaro Gonzalez C."/>
        </authorList>
    </citation>
    <scope>NUCLEOTIDE SEQUENCE</scope>
</reference>
<evidence type="ECO:0000313" key="1">
    <source>
        <dbReference type="EMBL" id="JAH47437.1"/>
    </source>
</evidence>
<organism evidence="1">
    <name type="scientific">Anguilla anguilla</name>
    <name type="common">European freshwater eel</name>
    <name type="synonym">Muraena anguilla</name>
    <dbReference type="NCBI Taxonomy" id="7936"/>
    <lineage>
        <taxon>Eukaryota</taxon>
        <taxon>Metazoa</taxon>
        <taxon>Chordata</taxon>
        <taxon>Craniata</taxon>
        <taxon>Vertebrata</taxon>
        <taxon>Euteleostomi</taxon>
        <taxon>Actinopterygii</taxon>
        <taxon>Neopterygii</taxon>
        <taxon>Teleostei</taxon>
        <taxon>Anguilliformes</taxon>
        <taxon>Anguillidae</taxon>
        <taxon>Anguilla</taxon>
    </lineage>
</organism>
<accession>A0A0E9T1P5</accession>
<protein>
    <submittedName>
        <fullName evidence="1">Uncharacterized protein</fullName>
    </submittedName>
</protein>
<sequence>MLSYCVMTTQCQKWCKM</sequence>
<proteinExistence type="predicted"/>
<dbReference type="AlphaFoldDB" id="A0A0E9T1P5"/>
<dbReference type="EMBL" id="GBXM01061140">
    <property type="protein sequence ID" value="JAH47437.1"/>
    <property type="molecule type" value="Transcribed_RNA"/>
</dbReference>
<reference evidence="1" key="2">
    <citation type="journal article" date="2015" name="Fish Shellfish Immunol.">
        <title>Early steps in the European eel (Anguilla anguilla)-Vibrio vulnificus interaction in the gills: Role of the RtxA13 toxin.</title>
        <authorList>
            <person name="Callol A."/>
            <person name="Pajuelo D."/>
            <person name="Ebbesson L."/>
            <person name="Teles M."/>
            <person name="MacKenzie S."/>
            <person name="Amaro C."/>
        </authorList>
    </citation>
    <scope>NUCLEOTIDE SEQUENCE</scope>
</reference>
<name>A0A0E9T1P5_ANGAN</name>